<evidence type="ECO:0000256" key="1">
    <source>
        <dbReference type="ARBA" id="ARBA00022801"/>
    </source>
</evidence>
<keyword evidence="2" id="KW-0732">Signal</keyword>
<dbReference type="InterPro" id="IPR051262">
    <property type="entry name" value="SMP-30/CGR1_Lactonase"/>
</dbReference>
<evidence type="ECO:0000256" key="2">
    <source>
        <dbReference type="SAM" id="SignalP"/>
    </source>
</evidence>
<dbReference type="Gene3D" id="2.120.10.30">
    <property type="entry name" value="TolB, C-terminal domain"/>
    <property type="match status" value="1"/>
</dbReference>
<evidence type="ECO:0000313" key="4">
    <source>
        <dbReference type="EMBL" id="MBL0720042.1"/>
    </source>
</evidence>
<dbReference type="RefSeq" id="WP_201825776.1">
    <property type="nucleotide sequence ID" value="NZ_JAERRA010000001.1"/>
</dbReference>
<keyword evidence="5" id="KW-1185">Reference proteome</keyword>
<gene>
    <name evidence="4" type="ORF">JI742_09100</name>
</gene>
<accession>A0A9X0XD34</accession>
<keyword evidence="1" id="KW-0378">Hydrolase</keyword>
<reference evidence="4 5" key="1">
    <citation type="submission" date="2021-01" db="EMBL/GenBank/DDBJ databases">
        <title>Piscinibacter sp. Jin2 Genome sequencing and assembly.</title>
        <authorList>
            <person name="Kim I."/>
        </authorList>
    </citation>
    <scope>NUCLEOTIDE SEQUENCE [LARGE SCALE GENOMIC DNA]</scope>
    <source>
        <strain evidence="4 5">Jin2</strain>
    </source>
</reference>
<proteinExistence type="predicted"/>
<dbReference type="InterPro" id="IPR011042">
    <property type="entry name" value="6-blade_b-propeller_TolB-like"/>
</dbReference>
<dbReference type="InterPro" id="IPR013658">
    <property type="entry name" value="SGL"/>
</dbReference>
<dbReference type="Proteomes" id="UP000643207">
    <property type="component" value="Unassembled WGS sequence"/>
</dbReference>
<evidence type="ECO:0000259" key="3">
    <source>
        <dbReference type="Pfam" id="PF08450"/>
    </source>
</evidence>
<feature type="signal peptide" evidence="2">
    <location>
        <begin position="1"/>
        <end position="32"/>
    </location>
</feature>
<evidence type="ECO:0000313" key="5">
    <source>
        <dbReference type="Proteomes" id="UP000643207"/>
    </source>
</evidence>
<feature type="domain" description="SMP-30/Gluconolactonase/LRE-like region" evidence="3">
    <location>
        <begin position="99"/>
        <end position="267"/>
    </location>
</feature>
<sequence length="300" mass="31577">MTLRNRTLAPRAPARLAPLLAAGLLVCGLAGAAEPPTVTGLKTPESVLLTSDGRLVVSEIAGFGQDGDGRLSLVQPDGSLQTLVEQGLNDPKGLAERNGIVYVADRNRILKVDREGVMISFVPADAFPTPPKFLNDLVFDAEGMLYVSDSGELLSGGGGGAIYRITPEGEVSLLINEAQNPAIRNPNGLLFDRANPRHLLVLDFGTGELLRLDLSQGAQLSKLASGFGGGDGLAQDKQGLLILSDWKNGKVFKLDLKRAGAQPVVYPQAFQASADLTLSADGKTILVPDMKAGSLVYLPK</sequence>
<dbReference type="PANTHER" id="PTHR47572:SF4">
    <property type="entry name" value="LACTONASE DRP35"/>
    <property type="match status" value="1"/>
</dbReference>
<dbReference type="Pfam" id="PF08450">
    <property type="entry name" value="SGL"/>
    <property type="match status" value="1"/>
</dbReference>
<protein>
    <submittedName>
        <fullName evidence="4">SMP-30/gluconolactonase/LRE family protein</fullName>
    </submittedName>
</protein>
<dbReference type="PANTHER" id="PTHR47572">
    <property type="entry name" value="LIPOPROTEIN-RELATED"/>
    <property type="match status" value="1"/>
</dbReference>
<comment type="caution">
    <text evidence="4">The sequence shown here is derived from an EMBL/GenBank/DDBJ whole genome shotgun (WGS) entry which is preliminary data.</text>
</comment>
<dbReference type="GO" id="GO:0016787">
    <property type="term" value="F:hydrolase activity"/>
    <property type="evidence" value="ECO:0007669"/>
    <property type="project" value="UniProtKB-KW"/>
</dbReference>
<name>A0A9X0XD34_9BURK</name>
<dbReference type="SUPFAM" id="SSF63829">
    <property type="entry name" value="Calcium-dependent phosphotriesterase"/>
    <property type="match status" value="1"/>
</dbReference>
<organism evidence="4 5">
    <name type="scientific">Aquariibacter lacus</name>
    <dbReference type="NCBI Taxonomy" id="2801332"/>
    <lineage>
        <taxon>Bacteria</taxon>
        <taxon>Pseudomonadati</taxon>
        <taxon>Pseudomonadota</taxon>
        <taxon>Betaproteobacteria</taxon>
        <taxon>Burkholderiales</taxon>
        <taxon>Sphaerotilaceae</taxon>
        <taxon>Aquariibacter</taxon>
    </lineage>
</organism>
<feature type="chain" id="PRO_5040812969" evidence="2">
    <location>
        <begin position="33"/>
        <end position="300"/>
    </location>
</feature>
<dbReference type="EMBL" id="JAERRA010000001">
    <property type="protein sequence ID" value="MBL0720042.1"/>
    <property type="molecule type" value="Genomic_DNA"/>
</dbReference>
<dbReference type="AlphaFoldDB" id="A0A9X0XD34"/>